<evidence type="ECO:0000313" key="5">
    <source>
        <dbReference type="Proteomes" id="UP000323909"/>
    </source>
</evidence>
<keyword evidence="2" id="KW-0862">Zinc</keyword>
<dbReference type="Gene3D" id="3.40.140.10">
    <property type="entry name" value="Cytidine Deaminase, domain 2"/>
    <property type="match status" value="1"/>
</dbReference>
<reference evidence="4 5" key="1">
    <citation type="submission" date="2019-09" db="EMBL/GenBank/DDBJ databases">
        <title>Genomic sequencing of 4 copper resistant soil isolates.</title>
        <authorList>
            <person name="Havryliuk O."/>
        </authorList>
    </citation>
    <scope>NUCLEOTIDE SEQUENCE [LARGE SCALE GENOMIC DNA]</scope>
    <source>
        <strain evidence="4 5">UKR4</strain>
    </source>
</reference>
<accession>A0A5M8EH20</accession>
<dbReference type="GO" id="GO:0008835">
    <property type="term" value="F:diaminohydroxyphosphoribosylaminopyrimidine deaminase activity"/>
    <property type="evidence" value="ECO:0007669"/>
    <property type="project" value="TreeGrafter"/>
</dbReference>
<dbReference type="InterPro" id="IPR002125">
    <property type="entry name" value="CMP_dCMP_dom"/>
</dbReference>
<protein>
    <submittedName>
        <fullName evidence="4">Riboflavin-specific deaminase</fullName>
    </submittedName>
</protein>
<evidence type="ECO:0000256" key="1">
    <source>
        <dbReference type="ARBA" id="ARBA00022723"/>
    </source>
</evidence>
<sequence>MPNTLSNTDFMQLALAQGRLALPECLPNPPVGCVLVQDNMVISQGYTQAPGFHHAEAMALSRLTNECSAVTAFVTLEPCSFHGRTPSCALALINSGVETVFVGLLDPDPRNSGAGIRMLRDAGITVIVGLLAEETAEDLADFLVSKPLGSSDRNDQ</sequence>
<dbReference type="GO" id="GO:0008270">
    <property type="term" value="F:zinc ion binding"/>
    <property type="evidence" value="ECO:0007669"/>
    <property type="project" value="InterPro"/>
</dbReference>
<dbReference type="PROSITE" id="PS00903">
    <property type="entry name" value="CYT_DCMP_DEAMINASES_1"/>
    <property type="match status" value="1"/>
</dbReference>
<gene>
    <name evidence="4" type="ORF">F3K53_26825</name>
</gene>
<dbReference type="RefSeq" id="WP_012723428.1">
    <property type="nucleotide sequence ID" value="NZ_VWXT01000525.1"/>
</dbReference>
<evidence type="ECO:0000259" key="3">
    <source>
        <dbReference type="PROSITE" id="PS51747"/>
    </source>
</evidence>
<dbReference type="Pfam" id="PF00383">
    <property type="entry name" value="dCMP_cyt_deam_1"/>
    <property type="match status" value="1"/>
</dbReference>
<evidence type="ECO:0000313" key="4">
    <source>
        <dbReference type="EMBL" id="KAA6171229.1"/>
    </source>
</evidence>
<dbReference type="AlphaFoldDB" id="A0A5M8EH20"/>
<feature type="domain" description="CMP/dCMP-type deaminase" evidence="3">
    <location>
        <begin position="5"/>
        <end position="126"/>
    </location>
</feature>
<dbReference type="InterPro" id="IPR016192">
    <property type="entry name" value="APOBEC/CMP_deaminase_Zn-bd"/>
</dbReference>
<dbReference type="EMBL" id="VWXT01000525">
    <property type="protein sequence ID" value="KAA6171229.1"/>
    <property type="molecule type" value="Genomic_DNA"/>
</dbReference>
<name>A0A5M8EH20_PSEVE</name>
<comment type="caution">
    <text evidence="4">The sequence shown here is derived from an EMBL/GenBank/DDBJ whole genome shotgun (WGS) entry which is preliminary data.</text>
</comment>
<dbReference type="CDD" id="cd01284">
    <property type="entry name" value="Riboflavin_deaminase-reductase"/>
    <property type="match status" value="1"/>
</dbReference>
<dbReference type="PANTHER" id="PTHR11079:SF162">
    <property type="entry name" value="RIBOFLAVIN BIOSYNTHESIS PROTEIN PYRD, CHLOROPLASTIC"/>
    <property type="match status" value="1"/>
</dbReference>
<organism evidence="4 5">
    <name type="scientific">Pseudomonas veronii</name>
    <dbReference type="NCBI Taxonomy" id="76761"/>
    <lineage>
        <taxon>Bacteria</taxon>
        <taxon>Pseudomonadati</taxon>
        <taxon>Pseudomonadota</taxon>
        <taxon>Gammaproteobacteria</taxon>
        <taxon>Pseudomonadales</taxon>
        <taxon>Pseudomonadaceae</taxon>
        <taxon>Pseudomonas</taxon>
    </lineage>
</organism>
<proteinExistence type="predicted"/>
<dbReference type="SUPFAM" id="SSF53927">
    <property type="entry name" value="Cytidine deaminase-like"/>
    <property type="match status" value="1"/>
</dbReference>
<evidence type="ECO:0000256" key="2">
    <source>
        <dbReference type="ARBA" id="ARBA00022833"/>
    </source>
</evidence>
<dbReference type="PROSITE" id="PS51747">
    <property type="entry name" value="CYT_DCMP_DEAMINASES_2"/>
    <property type="match status" value="1"/>
</dbReference>
<dbReference type="InterPro" id="IPR016193">
    <property type="entry name" value="Cytidine_deaminase-like"/>
</dbReference>
<keyword evidence="1" id="KW-0479">Metal-binding</keyword>
<dbReference type="PANTHER" id="PTHR11079">
    <property type="entry name" value="CYTOSINE DEAMINASE FAMILY MEMBER"/>
    <property type="match status" value="1"/>
</dbReference>
<dbReference type="Proteomes" id="UP000323909">
    <property type="component" value="Unassembled WGS sequence"/>
</dbReference>